<feature type="signal peptide" evidence="1">
    <location>
        <begin position="1"/>
        <end position="25"/>
    </location>
</feature>
<dbReference type="EMBL" id="GBRH01177599">
    <property type="protein sequence ID" value="JAE20297.1"/>
    <property type="molecule type" value="Transcribed_RNA"/>
</dbReference>
<sequence>MRKRQCCFRMLRLLLLIFFFPTLKLQYVCYKLANSPLFCRREQHTSALIVDTYTSCPSLSKSSLMTTVVLNAMHQRSDLQGMMRKPGRLSVALCLLLQ</sequence>
<evidence type="ECO:0000313" key="2">
    <source>
        <dbReference type="EMBL" id="JAE20297.1"/>
    </source>
</evidence>
<proteinExistence type="predicted"/>
<protein>
    <recommendedName>
        <fullName evidence="3">Secreted protein</fullName>
    </recommendedName>
</protein>
<dbReference type="AlphaFoldDB" id="A0A0A9G734"/>
<feature type="chain" id="PRO_5002044815" description="Secreted protein" evidence="1">
    <location>
        <begin position="26"/>
        <end position="98"/>
    </location>
</feature>
<reference evidence="2" key="1">
    <citation type="submission" date="2014-09" db="EMBL/GenBank/DDBJ databases">
        <authorList>
            <person name="Magalhaes I.L.F."/>
            <person name="Oliveira U."/>
            <person name="Santos F.R."/>
            <person name="Vidigal T.H.D.A."/>
            <person name="Brescovit A.D."/>
            <person name="Santos A.J."/>
        </authorList>
    </citation>
    <scope>NUCLEOTIDE SEQUENCE</scope>
    <source>
        <tissue evidence="2">Shoot tissue taken approximately 20 cm above the soil surface</tissue>
    </source>
</reference>
<evidence type="ECO:0000256" key="1">
    <source>
        <dbReference type="SAM" id="SignalP"/>
    </source>
</evidence>
<accession>A0A0A9G734</accession>
<name>A0A0A9G734_ARUDO</name>
<keyword evidence="1" id="KW-0732">Signal</keyword>
<evidence type="ECO:0008006" key="3">
    <source>
        <dbReference type="Google" id="ProtNLM"/>
    </source>
</evidence>
<organism evidence="2">
    <name type="scientific">Arundo donax</name>
    <name type="common">Giant reed</name>
    <name type="synonym">Donax arundinaceus</name>
    <dbReference type="NCBI Taxonomy" id="35708"/>
    <lineage>
        <taxon>Eukaryota</taxon>
        <taxon>Viridiplantae</taxon>
        <taxon>Streptophyta</taxon>
        <taxon>Embryophyta</taxon>
        <taxon>Tracheophyta</taxon>
        <taxon>Spermatophyta</taxon>
        <taxon>Magnoliopsida</taxon>
        <taxon>Liliopsida</taxon>
        <taxon>Poales</taxon>
        <taxon>Poaceae</taxon>
        <taxon>PACMAD clade</taxon>
        <taxon>Arundinoideae</taxon>
        <taxon>Arundineae</taxon>
        <taxon>Arundo</taxon>
    </lineage>
</organism>
<reference evidence="2" key="2">
    <citation type="journal article" date="2015" name="Data Brief">
        <title>Shoot transcriptome of the giant reed, Arundo donax.</title>
        <authorList>
            <person name="Barrero R.A."/>
            <person name="Guerrero F.D."/>
            <person name="Moolhuijzen P."/>
            <person name="Goolsby J.A."/>
            <person name="Tidwell J."/>
            <person name="Bellgard S.E."/>
            <person name="Bellgard M.I."/>
        </authorList>
    </citation>
    <scope>NUCLEOTIDE SEQUENCE</scope>
    <source>
        <tissue evidence="2">Shoot tissue taken approximately 20 cm above the soil surface</tissue>
    </source>
</reference>